<sequence length="213" mass="22607">MAVEAKICGINDPQAMNAAVQAGAAHVGLVFFPPSPRAVSPQEAAMLAARAPASLNLVGLFVNPEDGLIDQVLEAVPLDIIQLHGKEPPERVAEIRARTGREVMKAIGLKSRDDLAAIKAYEPVVDYLLFDAKAPEGAKLPGGNAVAFDWTLLEEKTWEKPWMLAGGLTPANVATAVKLTRAPCVDTSSGVEDEPGKKNPQLIRDFIGALRGL</sequence>
<dbReference type="UniPathway" id="UPA00035">
    <property type="reaction ID" value="UER00042"/>
</dbReference>
<evidence type="ECO:0000256" key="2">
    <source>
        <dbReference type="ARBA" id="ARBA00004664"/>
    </source>
</evidence>
<evidence type="ECO:0000256" key="1">
    <source>
        <dbReference type="ARBA" id="ARBA00001164"/>
    </source>
</evidence>
<protein>
    <recommendedName>
        <fullName evidence="4 9">N-(5'-phosphoribosyl)anthranilate isomerase</fullName>
        <shortName evidence="9">PRAI</shortName>
        <ecNumber evidence="3 9">5.3.1.24</ecNumber>
    </recommendedName>
</protein>
<dbReference type="NCBIfam" id="NF002295">
    <property type="entry name" value="PRK01222.1-1"/>
    <property type="match status" value="1"/>
</dbReference>
<name>A0A3D9HRE8_9PROT</name>
<evidence type="ECO:0000259" key="10">
    <source>
        <dbReference type="Pfam" id="PF00697"/>
    </source>
</evidence>
<dbReference type="OrthoDB" id="9796196at2"/>
<keyword evidence="7 9" id="KW-0057">Aromatic amino acid biosynthesis</keyword>
<evidence type="ECO:0000256" key="4">
    <source>
        <dbReference type="ARBA" id="ARBA00022272"/>
    </source>
</evidence>
<dbReference type="GO" id="GO:0000162">
    <property type="term" value="P:L-tryptophan biosynthetic process"/>
    <property type="evidence" value="ECO:0007669"/>
    <property type="project" value="UniProtKB-UniRule"/>
</dbReference>
<dbReference type="InterPro" id="IPR001240">
    <property type="entry name" value="PRAI_dom"/>
</dbReference>
<dbReference type="SUPFAM" id="SSF51366">
    <property type="entry name" value="Ribulose-phoshate binding barrel"/>
    <property type="match status" value="1"/>
</dbReference>
<dbReference type="RefSeq" id="WP_115936344.1">
    <property type="nucleotide sequence ID" value="NZ_QRDW01000003.1"/>
</dbReference>
<dbReference type="InterPro" id="IPR013785">
    <property type="entry name" value="Aldolase_TIM"/>
</dbReference>
<dbReference type="Pfam" id="PF00697">
    <property type="entry name" value="PRAI"/>
    <property type="match status" value="1"/>
</dbReference>
<dbReference type="Gene3D" id="3.20.20.70">
    <property type="entry name" value="Aldolase class I"/>
    <property type="match status" value="1"/>
</dbReference>
<feature type="domain" description="N-(5'phosphoribosyl) anthranilate isomerase (PRAI)" evidence="10">
    <location>
        <begin position="5"/>
        <end position="207"/>
    </location>
</feature>
<comment type="catalytic activity">
    <reaction evidence="1 9">
        <text>N-(5-phospho-beta-D-ribosyl)anthranilate = 1-(2-carboxyphenylamino)-1-deoxy-D-ribulose 5-phosphate</text>
        <dbReference type="Rhea" id="RHEA:21540"/>
        <dbReference type="ChEBI" id="CHEBI:18277"/>
        <dbReference type="ChEBI" id="CHEBI:58613"/>
        <dbReference type="EC" id="5.3.1.24"/>
    </reaction>
</comment>
<dbReference type="AlphaFoldDB" id="A0A3D9HRE8"/>
<evidence type="ECO:0000313" key="12">
    <source>
        <dbReference type="Proteomes" id="UP000256845"/>
    </source>
</evidence>
<proteinExistence type="inferred from homology"/>
<keyword evidence="12" id="KW-1185">Reference proteome</keyword>
<evidence type="ECO:0000256" key="3">
    <source>
        <dbReference type="ARBA" id="ARBA00012572"/>
    </source>
</evidence>
<evidence type="ECO:0000313" key="11">
    <source>
        <dbReference type="EMBL" id="RED51456.1"/>
    </source>
</evidence>
<dbReference type="EMBL" id="QRDW01000003">
    <property type="protein sequence ID" value="RED51456.1"/>
    <property type="molecule type" value="Genomic_DNA"/>
</dbReference>
<dbReference type="CDD" id="cd00405">
    <property type="entry name" value="PRAI"/>
    <property type="match status" value="1"/>
</dbReference>
<keyword evidence="6 9" id="KW-0822">Tryptophan biosynthesis</keyword>
<dbReference type="GO" id="GO:0004640">
    <property type="term" value="F:phosphoribosylanthranilate isomerase activity"/>
    <property type="evidence" value="ECO:0007669"/>
    <property type="project" value="UniProtKB-UniRule"/>
</dbReference>
<dbReference type="InterPro" id="IPR044643">
    <property type="entry name" value="TrpF_fam"/>
</dbReference>
<dbReference type="InterPro" id="IPR011060">
    <property type="entry name" value="RibuloseP-bd_barrel"/>
</dbReference>
<comment type="similarity">
    <text evidence="9">Belongs to the TrpF family.</text>
</comment>
<keyword evidence="8 9" id="KW-0413">Isomerase</keyword>
<reference evidence="11 12" key="1">
    <citation type="submission" date="2018-07" db="EMBL/GenBank/DDBJ databases">
        <title>Genomic Encyclopedia of Type Strains, Phase III (KMG-III): the genomes of soil and plant-associated and newly described type strains.</title>
        <authorList>
            <person name="Whitman W."/>
        </authorList>
    </citation>
    <scope>NUCLEOTIDE SEQUENCE [LARGE SCALE GENOMIC DNA]</scope>
    <source>
        <strain evidence="11 12">CECT 8488</strain>
    </source>
</reference>
<evidence type="ECO:0000256" key="8">
    <source>
        <dbReference type="ARBA" id="ARBA00023235"/>
    </source>
</evidence>
<keyword evidence="5 9" id="KW-0028">Amino-acid biosynthesis</keyword>
<dbReference type="PANTHER" id="PTHR42894:SF1">
    <property type="entry name" value="N-(5'-PHOSPHORIBOSYL)ANTHRANILATE ISOMERASE"/>
    <property type="match status" value="1"/>
</dbReference>
<dbReference type="HAMAP" id="MF_00135">
    <property type="entry name" value="PRAI"/>
    <property type="match status" value="1"/>
</dbReference>
<evidence type="ECO:0000256" key="7">
    <source>
        <dbReference type="ARBA" id="ARBA00023141"/>
    </source>
</evidence>
<evidence type="ECO:0000256" key="6">
    <source>
        <dbReference type="ARBA" id="ARBA00022822"/>
    </source>
</evidence>
<evidence type="ECO:0000256" key="5">
    <source>
        <dbReference type="ARBA" id="ARBA00022605"/>
    </source>
</evidence>
<evidence type="ECO:0000256" key="9">
    <source>
        <dbReference type="HAMAP-Rule" id="MF_00135"/>
    </source>
</evidence>
<dbReference type="Proteomes" id="UP000256845">
    <property type="component" value="Unassembled WGS sequence"/>
</dbReference>
<gene>
    <name evidence="9" type="primary">trpF</name>
    <name evidence="11" type="ORF">DFP90_103257</name>
</gene>
<accession>A0A3D9HRE8</accession>
<comment type="caution">
    <text evidence="11">The sequence shown here is derived from an EMBL/GenBank/DDBJ whole genome shotgun (WGS) entry which is preliminary data.</text>
</comment>
<comment type="pathway">
    <text evidence="2 9">Amino-acid biosynthesis; L-tryptophan biosynthesis; L-tryptophan from chorismate: step 3/5.</text>
</comment>
<dbReference type="PANTHER" id="PTHR42894">
    <property type="entry name" value="N-(5'-PHOSPHORIBOSYL)ANTHRANILATE ISOMERASE"/>
    <property type="match status" value="1"/>
</dbReference>
<dbReference type="EC" id="5.3.1.24" evidence="3 9"/>
<organism evidence="11 12">
    <name type="scientific">Aestuariispira insulae</name>
    <dbReference type="NCBI Taxonomy" id="1461337"/>
    <lineage>
        <taxon>Bacteria</taxon>
        <taxon>Pseudomonadati</taxon>
        <taxon>Pseudomonadota</taxon>
        <taxon>Alphaproteobacteria</taxon>
        <taxon>Rhodospirillales</taxon>
        <taxon>Kiloniellaceae</taxon>
        <taxon>Aestuariispira</taxon>
    </lineage>
</organism>